<dbReference type="GO" id="GO:0016787">
    <property type="term" value="F:hydrolase activity"/>
    <property type="evidence" value="ECO:0007669"/>
    <property type="project" value="UniProtKB-KW"/>
</dbReference>
<protein>
    <recommendedName>
        <fullName evidence="3">AB hydrolase-1 domain-containing protein</fullName>
    </recommendedName>
</protein>
<dbReference type="PANTHER" id="PTHR43329">
    <property type="entry name" value="EPOXIDE HYDROLASE"/>
    <property type="match status" value="1"/>
</dbReference>
<feature type="domain" description="AB hydrolase-1" evidence="3">
    <location>
        <begin position="33"/>
        <end position="108"/>
    </location>
</feature>
<proteinExistence type="inferred from homology"/>
<evidence type="ECO:0000256" key="1">
    <source>
        <dbReference type="ARBA" id="ARBA00022801"/>
    </source>
</evidence>
<dbReference type="AlphaFoldDB" id="A0A9N9LNW1"/>
<dbReference type="EMBL" id="CAJVRM010000159">
    <property type="protein sequence ID" value="CAG8975986.1"/>
    <property type="molecule type" value="Genomic_DNA"/>
</dbReference>
<organism evidence="4 5">
    <name type="scientific">Hymenoscyphus albidus</name>
    <dbReference type="NCBI Taxonomy" id="595503"/>
    <lineage>
        <taxon>Eukaryota</taxon>
        <taxon>Fungi</taxon>
        <taxon>Dikarya</taxon>
        <taxon>Ascomycota</taxon>
        <taxon>Pezizomycotina</taxon>
        <taxon>Leotiomycetes</taxon>
        <taxon>Helotiales</taxon>
        <taxon>Helotiaceae</taxon>
        <taxon>Hymenoscyphus</taxon>
    </lineage>
</organism>
<gene>
    <name evidence="4" type="ORF">HYALB_00011541</name>
</gene>
<evidence type="ECO:0000313" key="5">
    <source>
        <dbReference type="Proteomes" id="UP000701801"/>
    </source>
</evidence>
<dbReference type="InterPro" id="IPR000639">
    <property type="entry name" value="Epox_hydrolase-like"/>
</dbReference>
<keyword evidence="5" id="KW-1185">Reference proteome</keyword>
<evidence type="ECO:0000313" key="4">
    <source>
        <dbReference type="EMBL" id="CAG8975986.1"/>
    </source>
</evidence>
<dbReference type="InterPro" id="IPR000073">
    <property type="entry name" value="AB_hydrolase_1"/>
</dbReference>
<dbReference type="OrthoDB" id="284184at2759"/>
<reference evidence="4" key="1">
    <citation type="submission" date="2021-07" db="EMBL/GenBank/DDBJ databases">
        <authorList>
            <person name="Durling M."/>
        </authorList>
    </citation>
    <scope>NUCLEOTIDE SEQUENCE</scope>
</reference>
<evidence type="ECO:0000256" key="2">
    <source>
        <dbReference type="ARBA" id="ARBA00038334"/>
    </source>
</evidence>
<sequence>MASSYPGSSTKLTLRDGTTYAYVCIPPSIPRKPTFLLLHGFPSSSYEWRHQIPLLSFLGYGVIAPDLLGYGNSDAPGELEAYEFKRMANHLAEILAYEKLEKVIGVVGMYAEIETRGSGLLSRFNTWHSDKLLAAVWVATGYAEPGTEPMDIDAINAFTADRFGHPAMGYWKFFDKPEAGRILDEKPERITSILYPPSPELWKENLGPVGALEKWLNSDNILPPLPGWLSDEEFKKHNKIMKIKGYHGPCNWYKSAIANIDAVHHMDLPEERKYVTVPALLVVPTDDTFFPSEILMMGSQWYRNLRVEEISAAHWAQLEAPNKLNELLTSFTKGLESPCVSDCEI</sequence>
<dbReference type="SUPFAM" id="SSF53474">
    <property type="entry name" value="alpha/beta-Hydrolases"/>
    <property type="match status" value="1"/>
</dbReference>
<keyword evidence="1" id="KW-0378">Hydrolase</keyword>
<dbReference type="InterPro" id="IPR029058">
    <property type="entry name" value="AB_hydrolase_fold"/>
</dbReference>
<comment type="similarity">
    <text evidence="2">Belongs to the AB hydrolase superfamily. Epoxide hydrolase family.</text>
</comment>
<evidence type="ECO:0000259" key="3">
    <source>
        <dbReference type="Pfam" id="PF00561"/>
    </source>
</evidence>
<dbReference type="PRINTS" id="PR00412">
    <property type="entry name" value="EPOXHYDRLASE"/>
</dbReference>
<dbReference type="Gene3D" id="3.40.50.1820">
    <property type="entry name" value="alpha/beta hydrolase"/>
    <property type="match status" value="1"/>
</dbReference>
<dbReference type="Proteomes" id="UP000701801">
    <property type="component" value="Unassembled WGS sequence"/>
</dbReference>
<name>A0A9N9LNW1_9HELO</name>
<accession>A0A9N9LNW1</accession>
<dbReference type="Pfam" id="PF00561">
    <property type="entry name" value="Abhydrolase_1"/>
    <property type="match status" value="1"/>
</dbReference>
<comment type="caution">
    <text evidence="4">The sequence shown here is derived from an EMBL/GenBank/DDBJ whole genome shotgun (WGS) entry which is preliminary data.</text>
</comment>